<evidence type="ECO:0000256" key="2">
    <source>
        <dbReference type="ARBA" id="ARBA00023125"/>
    </source>
</evidence>
<dbReference type="RefSeq" id="WP_044050984.1">
    <property type="nucleotide sequence ID" value="NZ_CP003984.1"/>
</dbReference>
<proteinExistence type="predicted"/>
<dbReference type="PANTHER" id="PTHR43280">
    <property type="entry name" value="ARAC-FAMILY TRANSCRIPTIONAL REGULATOR"/>
    <property type="match status" value="1"/>
</dbReference>
<dbReference type="PROSITE" id="PS01124">
    <property type="entry name" value="HTH_ARAC_FAMILY_2"/>
    <property type="match status" value="1"/>
</dbReference>
<evidence type="ECO:0000313" key="6">
    <source>
        <dbReference type="Proteomes" id="UP000028680"/>
    </source>
</evidence>
<protein>
    <submittedName>
        <fullName evidence="5">Transcriptional regulator, AraC family</fullName>
    </submittedName>
</protein>
<dbReference type="PANTHER" id="PTHR43280:SF27">
    <property type="entry name" value="TRANSCRIPTIONAL REGULATOR MTLR"/>
    <property type="match status" value="1"/>
</dbReference>
<name>A0AAN0VJU4_9RHOB</name>
<evidence type="ECO:0000259" key="4">
    <source>
        <dbReference type="PROSITE" id="PS01124"/>
    </source>
</evidence>
<evidence type="ECO:0000313" key="5">
    <source>
        <dbReference type="EMBL" id="AII88436.1"/>
    </source>
</evidence>
<dbReference type="GO" id="GO:0003700">
    <property type="term" value="F:DNA-binding transcription factor activity"/>
    <property type="evidence" value="ECO:0007669"/>
    <property type="project" value="InterPro"/>
</dbReference>
<keyword evidence="2" id="KW-0238">DNA-binding</keyword>
<keyword evidence="6" id="KW-1185">Reference proteome</keyword>
<feature type="domain" description="HTH araC/xylS-type" evidence="4">
    <location>
        <begin position="186"/>
        <end position="284"/>
    </location>
</feature>
<evidence type="ECO:0000256" key="3">
    <source>
        <dbReference type="ARBA" id="ARBA00023163"/>
    </source>
</evidence>
<gene>
    <name evidence="5" type="ORF">RCA23_c29360</name>
</gene>
<dbReference type="AlphaFoldDB" id="A0AAN0VJU4"/>
<dbReference type="KEGG" id="ptp:RCA23_c29360"/>
<dbReference type="Pfam" id="PF12833">
    <property type="entry name" value="HTH_18"/>
    <property type="match status" value="1"/>
</dbReference>
<keyword evidence="3" id="KW-0804">Transcription</keyword>
<dbReference type="SUPFAM" id="SSF51215">
    <property type="entry name" value="Regulatory protein AraC"/>
    <property type="match status" value="1"/>
</dbReference>
<reference evidence="5 6" key="1">
    <citation type="journal article" date="2014" name="ISME J.">
        <title>Adaptation of an abundant Roseobacter RCA organism to pelagic systems revealed by genomic and transcriptomic analyses.</title>
        <authorList>
            <person name="Voget S."/>
            <person name="Wemheuer B."/>
            <person name="Brinkhoff T."/>
            <person name="Vollmers J."/>
            <person name="Dietrich S."/>
            <person name="Giebel H.A."/>
            <person name="Beardsley C."/>
            <person name="Sardemann C."/>
            <person name="Bakenhus I."/>
            <person name="Billerbeck S."/>
            <person name="Daniel R."/>
            <person name="Simon M."/>
        </authorList>
    </citation>
    <scope>NUCLEOTIDE SEQUENCE [LARGE SCALE GENOMIC DNA]</scope>
    <source>
        <strain evidence="5 6">RCA23</strain>
    </source>
</reference>
<dbReference type="GO" id="GO:0043565">
    <property type="term" value="F:sequence-specific DNA binding"/>
    <property type="evidence" value="ECO:0007669"/>
    <property type="project" value="InterPro"/>
</dbReference>
<dbReference type="InterPro" id="IPR018060">
    <property type="entry name" value="HTH_AraC"/>
</dbReference>
<dbReference type="SMART" id="SM00342">
    <property type="entry name" value="HTH_ARAC"/>
    <property type="match status" value="1"/>
</dbReference>
<dbReference type="InterPro" id="IPR009057">
    <property type="entry name" value="Homeodomain-like_sf"/>
</dbReference>
<sequence>MSIIQPQIEFIDRSTRSIRYLEHGLPTDLCRWHSHEEYELHFIAETRGKAFVGDYIGDFGPGALYLTGPNLPHNWVTDDVWAREVKIRDMLVQFNQSSFDALKMAFPEFADMQRMLTLSQSGIEFVGFNPTFARGHMEAIRDARGPERIVAFLRLMVRVNEHAEKKVLSVSKMVQTDGNGKQARIGEVIDFVLNNFAEDISVERAAAIARMSPAAFSRNFQATTGHKFVEFVTRIRIGQACGMLYATDAQVSSICFDVGFQNLANFNRHFLKMKHMTPTEYRQTAQAELASNLGVVS</sequence>
<accession>A0AAN0VJU4</accession>
<keyword evidence="1" id="KW-0805">Transcription regulation</keyword>
<dbReference type="SUPFAM" id="SSF46689">
    <property type="entry name" value="Homeodomain-like"/>
    <property type="match status" value="2"/>
</dbReference>
<dbReference type="Proteomes" id="UP000028680">
    <property type="component" value="Chromosome"/>
</dbReference>
<dbReference type="Gene3D" id="1.10.10.60">
    <property type="entry name" value="Homeodomain-like"/>
    <property type="match status" value="2"/>
</dbReference>
<organism evidence="5 6">
    <name type="scientific">Planktomarina temperata RCA23</name>
    <dbReference type="NCBI Taxonomy" id="666509"/>
    <lineage>
        <taxon>Bacteria</taxon>
        <taxon>Pseudomonadati</taxon>
        <taxon>Pseudomonadota</taxon>
        <taxon>Alphaproteobacteria</taxon>
        <taxon>Rhodobacterales</taxon>
        <taxon>Paracoccaceae</taxon>
        <taxon>Planktomarina</taxon>
    </lineage>
</organism>
<evidence type="ECO:0000256" key="1">
    <source>
        <dbReference type="ARBA" id="ARBA00023015"/>
    </source>
</evidence>
<dbReference type="InterPro" id="IPR037923">
    <property type="entry name" value="HTH-like"/>
</dbReference>
<dbReference type="CDD" id="cd06976">
    <property type="entry name" value="cupin_MtlR-like_N"/>
    <property type="match status" value="1"/>
</dbReference>
<dbReference type="EMBL" id="CP003984">
    <property type="protein sequence ID" value="AII88436.1"/>
    <property type="molecule type" value="Genomic_DNA"/>
</dbReference>